<dbReference type="Gene3D" id="3.20.20.80">
    <property type="entry name" value="Glycosidases"/>
    <property type="match status" value="1"/>
</dbReference>
<name>A0ABT8L3G2_9BACT</name>
<gene>
    <name evidence="2" type="ORF">QQ020_06980</name>
</gene>
<dbReference type="Proteomes" id="UP001172083">
    <property type="component" value="Unassembled WGS sequence"/>
</dbReference>
<dbReference type="Pfam" id="PF16116">
    <property type="entry name" value="DUF4832"/>
    <property type="match status" value="1"/>
</dbReference>
<evidence type="ECO:0000313" key="3">
    <source>
        <dbReference type="Proteomes" id="UP001172083"/>
    </source>
</evidence>
<sequence length="494" mass="57127">MSDIKIPPAITMKTLILTLSLLALVIASRGQVKSQWWDTIPQAEFQRIRPEYTDAFLNNPHKGTSTFQRFEGDPLYPDMRWDDSKGPTTFAPPAFPLQNEKYPPTRIAYCRWLWMILEPEQGKINYDIIDNALKAAAERGQTLRIRTQPYINEMLPDWYWKTGAKFDEAYFRENGMKVPDHNDPLYIKHWGNHIKALGARYDGHPNLESFDLAYGGNWGEGGGNATPETAAQLMEIYMNAFQKTQLLAMMDTDGGEYVAKKTDGTPIGWRVDCFGDLRRHKGVAPPELGLNWNHMQDFYPFQIVERGFTEHWKKAPVVMETCGTVAYWFEQGFDLDRIIEDGYKYHITSFMPKSVYIPEEWMEKILEFNKKMGYRFFIHNMLLPIRARTSETFEIKMVIDNRGVAPIYKNYQFALKFSQGNKAYIIPFRQDITKWLPGYNPFIEKLILPAALQPGIVDISCAIINEQQEAVVKLAIKAIDENHWHPLGVMEVVK</sequence>
<dbReference type="InterPro" id="IPR032267">
    <property type="entry name" value="DUF4832"/>
</dbReference>
<evidence type="ECO:0000313" key="2">
    <source>
        <dbReference type="EMBL" id="MDN5211786.1"/>
    </source>
</evidence>
<evidence type="ECO:0000259" key="1">
    <source>
        <dbReference type="Pfam" id="PF16116"/>
    </source>
</evidence>
<dbReference type="InterPro" id="IPR017853">
    <property type="entry name" value="GH"/>
</dbReference>
<comment type="caution">
    <text evidence="2">The sequence shown here is derived from an EMBL/GenBank/DDBJ whole genome shotgun (WGS) entry which is preliminary data.</text>
</comment>
<dbReference type="EMBL" id="JAUJEB010000001">
    <property type="protein sequence ID" value="MDN5211786.1"/>
    <property type="molecule type" value="Genomic_DNA"/>
</dbReference>
<accession>A0ABT8L3G2</accession>
<proteinExistence type="predicted"/>
<reference evidence="2" key="1">
    <citation type="submission" date="2023-06" db="EMBL/GenBank/DDBJ databases">
        <title>Genomic of Agaribacillus aureum.</title>
        <authorList>
            <person name="Wang G."/>
        </authorList>
    </citation>
    <scope>NUCLEOTIDE SEQUENCE</scope>
    <source>
        <strain evidence="2">BMA12</strain>
    </source>
</reference>
<keyword evidence="3" id="KW-1185">Reference proteome</keyword>
<dbReference type="RefSeq" id="WP_346757114.1">
    <property type="nucleotide sequence ID" value="NZ_JAUJEB010000001.1"/>
</dbReference>
<organism evidence="2 3">
    <name type="scientific">Agaribacillus aureus</name>
    <dbReference type="NCBI Taxonomy" id="3051825"/>
    <lineage>
        <taxon>Bacteria</taxon>
        <taxon>Pseudomonadati</taxon>
        <taxon>Bacteroidota</taxon>
        <taxon>Cytophagia</taxon>
        <taxon>Cytophagales</taxon>
        <taxon>Splendidivirgaceae</taxon>
        <taxon>Agaribacillus</taxon>
    </lineage>
</organism>
<dbReference type="SUPFAM" id="SSF51445">
    <property type="entry name" value="(Trans)glycosidases"/>
    <property type="match status" value="1"/>
</dbReference>
<feature type="domain" description="DUF4832" evidence="1">
    <location>
        <begin position="356"/>
        <end position="469"/>
    </location>
</feature>
<protein>
    <submittedName>
        <fullName evidence="2">DUF4832 domain-containing protein</fullName>
    </submittedName>
</protein>